<gene>
    <name evidence="1" type="ORF">AADEFJLK_03533</name>
</gene>
<name>A0A2S5CIJ6_9GAMM</name>
<evidence type="ECO:0000313" key="2">
    <source>
        <dbReference type="Proteomes" id="UP000237423"/>
    </source>
</evidence>
<sequence>MHARELAKLYPVEAIWVLGISAKEVENISKLTIEEINELSKCGRTLMRIKIPEKPNRVVGIQGLTILMNAEAGNEQAA</sequence>
<protein>
    <submittedName>
        <fullName evidence="1">Uncharacterized protein</fullName>
    </submittedName>
</protein>
<comment type="caution">
    <text evidence="1">The sequence shown here is derived from an EMBL/GenBank/DDBJ whole genome shotgun (WGS) entry which is preliminary data.</text>
</comment>
<accession>A0A2S5CIJ6</accession>
<proteinExistence type="predicted"/>
<dbReference type="InterPro" id="IPR036194">
    <property type="entry name" value="FlhD_sf"/>
</dbReference>
<dbReference type="AlphaFoldDB" id="A0A2S5CIJ6"/>
<reference evidence="1 2" key="1">
    <citation type="submission" date="2017-11" db="EMBL/GenBank/DDBJ databases">
        <title>Draft Genome Sequence of Methylobacter psychrotolerans Sph1T, an Obligate Methanotroph from Low-Temperature Environments.</title>
        <authorList>
            <person name="Oshkin I.Y."/>
            <person name="Miroshnikov K."/>
            <person name="Belova S.E."/>
            <person name="Korzhenkov A."/>
            <person name="Toshchakov S.V."/>
            <person name="Dedysh S.N."/>
        </authorList>
    </citation>
    <scope>NUCLEOTIDE SEQUENCE [LARGE SCALE GENOMIC DNA]</scope>
    <source>
        <strain evidence="1 2">Sph1</strain>
    </source>
</reference>
<dbReference type="Gene3D" id="1.10.4000.10">
    <property type="entry name" value="Flagellar transcriptional activator FlhD"/>
    <property type="match status" value="1"/>
</dbReference>
<dbReference type="EMBL" id="PGFZ01000009">
    <property type="protein sequence ID" value="POZ50638.1"/>
    <property type="molecule type" value="Genomic_DNA"/>
</dbReference>
<organism evidence="1 2">
    <name type="scientific">Methylovulum psychrotolerans</name>
    <dbReference type="NCBI Taxonomy" id="1704499"/>
    <lineage>
        <taxon>Bacteria</taxon>
        <taxon>Pseudomonadati</taxon>
        <taxon>Pseudomonadota</taxon>
        <taxon>Gammaproteobacteria</taxon>
        <taxon>Methylococcales</taxon>
        <taxon>Methylococcaceae</taxon>
        <taxon>Methylovulum</taxon>
    </lineage>
</organism>
<evidence type="ECO:0000313" key="1">
    <source>
        <dbReference type="EMBL" id="POZ50638.1"/>
    </source>
</evidence>
<dbReference type="Proteomes" id="UP000237423">
    <property type="component" value="Unassembled WGS sequence"/>
</dbReference>